<keyword evidence="5 6" id="KW-0472">Membrane</keyword>
<dbReference type="Gene3D" id="1.20.1510.10">
    <property type="entry name" value="Cation efflux protein transmembrane domain"/>
    <property type="match status" value="1"/>
</dbReference>
<evidence type="ECO:0000313" key="9">
    <source>
        <dbReference type="Proteomes" id="UP000182237"/>
    </source>
</evidence>
<keyword evidence="3 6" id="KW-0812">Transmembrane</keyword>
<feature type="domain" description="Cation efflux protein transmembrane" evidence="7">
    <location>
        <begin position="32"/>
        <end position="233"/>
    </location>
</feature>
<dbReference type="PANTHER" id="PTHR43840:SF15">
    <property type="entry name" value="MITOCHONDRIAL METAL TRANSPORTER 1-RELATED"/>
    <property type="match status" value="1"/>
</dbReference>
<dbReference type="OrthoDB" id="9806522at2"/>
<dbReference type="Pfam" id="PF01545">
    <property type="entry name" value="Cation_efflux"/>
    <property type="match status" value="1"/>
</dbReference>
<feature type="transmembrane region" description="Helical" evidence="6">
    <location>
        <begin position="32"/>
        <end position="51"/>
    </location>
</feature>
<feature type="transmembrane region" description="Helical" evidence="6">
    <location>
        <begin position="186"/>
        <end position="206"/>
    </location>
</feature>
<dbReference type="PANTHER" id="PTHR43840">
    <property type="entry name" value="MITOCHONDRIAL METAL TRANSPORTER 1-RELATED"/>
    <property type="match status" value="1"/>
</dbReference>
<protein>
    <submittedName>
        <fullName evidence="8">Divalent metal cation (Fe/Co/Zn/Cd) transporter</fullName>
    </submittedName>
</protein>
<dbReference type="AlphaFoldDB" id="A0A1H1U3M4"/>
<keyword evidence="9" id="KW-1185">Reference proteome</keyword>
<reference evidence="8 9" key="1">
    <citation type="submission" date="2016-10" db="EMBL/GenBank/DDBJ databases">
        <authorList>
            <person name="de Groot N.N."/>
        </authorList>
    </citation>
    <scope>NUCLEOTIDE SEQUENCE [LARGE SCALE GENOMIC DNA]</scope>
    <source>
        <strain evidence="8 9">DSM 45434</strain>
    </source>
</reference>
<organism evidence="8 9">
    <name type="scientific">Corynebacterium timonense</name>
    <dbReference type="NCBI Taxonomy" id="441500"/>
    <lineage>
        <taxon>Bacteria</taxon>
        <taxon>Bacillati</taxon>
        <taxon>Actinomycetota</taxon>
        <taxon>Actinomycetes</taxon>
        <taxon>Mycobacteriales</taxon>
        <taxon>Corynebacteriaceae</taxon>
        <taxon>Corynebacterium</taxon>
    </lineage>
</organism>
<evidence type="ECO:0000256" key="2">
    <source>
        <dbReference type="ARBA" id="ARBA00022448"/>
    </source>
</evidence>
<keyword evidence="2" id="KW-0813">Transport</keyword>
<dbReference type="InterPro" id="IPR050291">
    <property type="entry name" value="CDF_Transporter"/>
</dbReference>
<evidence type="ECO:0000256" key="1">
    <source>
        <dbReference type="ARBA" id="ARBA00004141"/>
    </source>
</evidence>
<evidence type="ECO:0000256" key="6">
    <source>
        <dbReference type="SAM" id="Phobius"/>
    </source>
</evidence>
<dbReference type="RefSeq" id="WP_019193654.1">
    <property type="nucleotide sequence ID" value="NZ_LT629765.1"/>
</dbReference>
<evidence type="ECO:0000256" key="4">
    <source>
        <dbReference type="ARBA" id="ARBA00022989"/>
    </source>
</evidence>
<dbReference type="eggNOG" id="COG0053">
    <property type="taxonomic scope" value="Bacteria"/>
</dbReference>
<dbReference type="GO" id="GO:0016020">
    <property type="term" value="C:membrane"/>
    <property type="evidence" value="ECO:0007669"/>
    <property type="project" value="UniProtKB-SubCell"/>
</dbReference>
<dbReference type="STRING" id="1203190.GCA_000312345_00804"/>
<dbReference type="InterPro" id="IPR058533">
    <property type="entry name" value="Cation_efflux_TM"/>
</dbReference>
<evidence type="ECO:0000259" key="7">
    <source>
        <dbReference type="Pfam" id="PF01545"/>
    </source>
</evidence>
<dbReference type="Proteomes" id="UP000182237">
    <property type="component" value="Chromosome I"/>
</dbReference>
<accession>A0A1H1U3M4</accession>
<feature type="transmembrane region" description="Helical" evidence="6">
    <location>
        <begin position="100"/>
        <end position="118"/>
    </location>
</feature>
<dbReference type="EMBL" id="LT629765">
    <property type="protein sequence ID" value="SDS66499.1"/>
    <property type="molecule type" value="Genomic_DNA"/>
</dbReference>
<comment type="subcellular location">
    <subcellularLocation>
        <location evidence="1">Membrane</location>
        <topology evidence="1">Multi-pass membrane protein</topology>
    </subcellularLocation>
</comment>
<sequence length="329" mass="35322">MGTVNEASTGSGVEVLPAEVGEVLRKAVRLNLISLLVLAVTVTAVGLVTGQSQAMKTAWFEDLLSFLPPLAFLVGTRVIKKRPDAKNPYGHHRAIEVGHVVAGAALLAMGLLLLYGAVTGLIGREKPPIGTVVLFGHSVWLGWLMVAVLVVTGIPPVILGRMKLKLAEPLHDKVLYADADMNKANWMTSASTIVGVLGIGVGLWWMDAVAASIVAVSIVRDGVLNLRTAMLDLTDARATDLDGAPHPLIERIEQTARGADWVDTAAARVRDEGHVFHVELFAVPHEGQDPSVAQLRELRESLHAVDFKVHDVVVAAVRTIPVYLKEEDR</sequence>
<gene>
    <name evidence="8" type="ORF">SAMN04488539_2127</name>
</gene>
<dbReference type="SUPFAM" id="SSF161111">
    <property type="entry name" value="Cation efflux protein transmembrane domain-like"/>
    <property type="match status" value="1"/>
</dbReference>
<dbReference type="GO" id="GO:0008324">
    <property type="term" value="F:monoatomic cation transmembrane transporter activity"/>
    <property type="evidence" value="ECO:0007669"/>
    <property type="project" value="InterPro"/>
</dbReference>
<proteinExistence type="predicted"/>
<dbReference type="InterPro" id="IPR027469">
    <property type="entry name" value="Cation_efflux_TMD_sf"/>
</dbReference>
<keyword evidence="4 6" id="KW-1133">Transmembrane helix</keyword>
<feature type="transmembrane region" description="Helical" evidence="6">
    <location>
        <begin position="63"/>
        <end position="79"/>
    </location>
</feature>
<evidence type="ECO:0000313" key="8">
    <source>
        <dbReference type="EMBL" id="SDS66499.1"/>
    </source>
</evidence>
<evidence type="ECO:0000256" key="3">
    <source>
        <dbReference type="ARBA" id="ARBA00022692"/>
    </source>
</evidence>
<name>A0A1H1U3M4_9CORY</name>
<evidence type="ECO:0000256" key="5">
    <source>
        <dbReference type="ARBA" id="ARBA00023136"/>
    </source>
</evidence>
<feature type="transmembrane region" description="Helical" evidence="6">
    <location>
        <begin position="138"/>
        <end position="159"/>
    </location>
</feature>